<protein>
    <submittedName>
        <fullName evidence="1">Uncharacterized protein</fullName>
    </submittedName>
</protein>
<dbReference type="UniPathway" id="UPA00246"/>
<dbReference type="AlphaFoldDB" id="A0A3S2X1G0"/>
<dbReference type="InterPro" id="IPR032466">
    <property type="entry name" value="Metal_Hydrolase"/>
</dbReference>
<gene>
    <name evidence="1" type="ORF">EM808_18040</name>
</gene>
<evidence type="ECO:0000313" key="2">
    <source>
        <dbReference type="Proteomes" id="UP000288024"/>
    </source>
</evidence>
<dbReference type="EMBL" id="RZTZ01000008">
    <property type="protein sequence ID" value="RVT59992.1"/>
    <property type="molecule type" value="Genomic_DNA"/>
</dbReference>
<dbReference type="Gene3D" id="3.20.20.140">
    <property type="entry name" value="Metal-dependent hydrolases"/>
    <property type="match status" value="1"/>
</dbReference>
<accession>A0A3S2X1G0</accession>
<keyword evidence="2" id="KW-1185">Reference proteome</keyword>
<evidence type="ECO:0000313" key="1">
    <source>
        <dbReference type="EMBL" id="RVT59992.1"/>
    </source>
</evidence>
<organism evidence="1 2">
    <name type="scientific">Niallia taxi</name>
    <dbReference type="NCBI Taxonomy" id="2499688"/>
    <lineage>
        <taxon>Bacteria</taxon>
        <taxon>Bacillati</taxon>
        <taxon>Bacillota</taxon>
        <taxon>Bacilli</taxon>
        <taxon>Bacillales</taxon>
        <taxon>Bacillaceae</taxon>
        <taxon>Niallia</taxon>
    </lineage>
</organism>
<dbReference type="InterPro" id="IPR003766">
    <property type="entry name" value="Uronate_isomerase"/>
</dbReference>
<sequence>MKLTDSRKLLSYSRHGYFRIILCHLLDTWIVE</sequence>
<name>A0A3S2X1G0_9BACI</name>
<dbReference type="GO" id="GO:0006064">
    <property type="term" value="P:glucuronate catabolic process"/>
    <property type="evidence" value="ECO:0007669"/>
    <property type="project" value="InterPro"/>
</dbReference>
<reference evidence="1 2" key="1">
    <citation type="submission" date="2019-01" db="EMBL/GenBank/DDBJ databases">
        <title>Bacillus sp. M5HDSG1-1, whole genome shotgun sequence.</title>
        <authorList>
            <person name="Tuo L."/>
        </authorList>
    </citation>
    <scope>NUCLEOTIDE SEQUENCE [LARGE SCALE GENOMIC DNA]</scope>
    <source>
        <strain evidence="1 2">M5HDSG1-1</strain>
    </source>
</reference>
<dbReference type="Pfam" id="PF02614">
    <property type="entry name" value="UxaC"/>
    <property type="match status" value="1"/>
</dbReference>
<dbReference type="SUPFAM" id="SSF51556">
    <property type="entry name" value="Metallo-dependent hydrolases"/>
    <property type="match status" value="1"/>
</dbReference>
<dbReference type="Proteomes" id="UP000288024">
    <property type="component" value="Unassembled WGS sequence"/>
</dbReference>
<dbReference type="GO" id="GO:0008880">
    <property type="term" value="F:glucuronate isomerase activity"/>
    <property type="evidence" value="ECO:0007669"/>
    <property type="project" value="InterPro"/>
</dbReference>
<proteinExistence type="predicted"/>
<dbReference type="RefSeq" id="WP_127739770.1">
    <property type="nucleotide sequence ID" value="NZ_CP196003.1"/>
</dbReference>
<dbReference type="GeneID" id="87618637"/>
<comment type="caution">
    <text evidence="1">The sequence shown here is derived from an EMBL/GenBank/DDBJ whole genome shotgun (WGS) entry which is preliminary data.</text>
</comment>